<keyword evidence="6" id="KW-1185">Reference proteome</keyword>
<feature type="domain" description="NADH:flavin oxidoreductase/NADH oxidase N-terminal" evidence="4">
    <location>
        <begin position="3"/>
        <end position="351"/>
    </location>
</feature>
<dbReference type="Proteomes" id="UP000001702">
    <property type="component" value="Chromosome"/>
</dbReference>
<dbReference type="RefSeq" id="WP_013025482.1">
    <property type="nucleotide sequence ID" value="NC_013956.2"/>
</dbReference>
<dbReference type="Pfam" id="PF00724">
    <property type="entry name" value="Oxidored_FMN"/>
    <property type="match status" value="1"/>
</dbReference>
<accession>D4GCU3</accession>
<dbReference type="EMBL" id="CP001875">
    <property type="protein sequence ID" value="ADD76766.1"/>
    <property type="molecule type" value="Genomic_DNA"/>
</dbReference>
<dbReference type="SUPFAM" id="SSF51395">
    <property type="entry name" value="FMN-linked oxidoreductases"/>
    <property type="match status" value="1"/>
</dbReference>
<organism evidence="5 6">
    <name type="scientific">Pantoea ananatis (strain LMG 20103)</name>
    <dbReference type="NCBI Taxonomy" id="706191"/>
    <lineage>
        <taxon>Bacteria</taxon>
        <taxon>Pseudomonadati</taxon>
        <taxon>Pseudomonadota</taxon>
        <taxon>Gammaproteobacteria</taxon>
        <taxon>Enterobacterales</taxon>
        <taxon>Erwiniaceae</taxon>
        <taxon>Pantoea</taxon>
    </lineage>
</organism>
<dbReference type="AlphaFoldDB" id="D4GCU3"/>
<dbReference type="PANTHER" id="PTHR22893">
    <property type="entry name" value="NADH OXIDOREDUCTASE-RELATED"/>
    <property type="match status" value="1"/>
</dbReference>
<dbReference type="GO" id="GO:0010181">
    <property type="term" value="F:FMN binding"/>
    <property type="evidence" value="ECO:0007669"/>
    <property type="project" value="InterPro"/>
</dbReference>
<gene>
    <name evidence="5" type="primary">nemA</name>
    <name evidence="5" type="ordered locus">PANA_1599</name>
</gene>
<comment type="similarity">
    <text evidence="2">Belongs to the NADH:flavin oxidoreductase/NADH oxidase family.</text>
</comment>
<protein>
    <submittedName>
        <fullName evidence="5">NemA</fullName>
    </submittedName>
</protein>
<name>D4GCU3_PANAM</name>
<proteinExistence type="inferred from homology"/>
<evidence type="ECO:0000256" key="2">
    <source>
        <dbReference type="ARBA" id="ARBA00005979"/>
    </source>
</evidence>
<dbReference type="InterPro" id="IPR013785">
    <property type="entry name" value="Aldolase_TIM"/>
</dbReference>
<dbReference type="InterPro" id="IPR001155">
    <property type="entry name" value="OxRdtase_FMN_N"/>
</dbReference>
<keyword evidence="3" id="KW-0560">Oxidoreductase</keyword>
<comment type="cofactor">
    <cofactor evidence="1">
        <name>FMN</name>
        <dbReference type="ChEBI" id="CHEBI:58210"/>
    </cofactor>
</comment>
<dbReference type="STRING" id="706191.PANA_1599"/>
<evidence type="ECO:0000256" key="3">
    <source>
        <dbReference type="ARBA" id="ARBA00023002"/>
    </source>
</evidence>
<dbReference type="FunFam" id="3.20.20.70:FF:000059">
    <property type="entry name" value="N-ethylmaleimide reductase, FMN-linked"/>
    <property type="match status" value="1"/>
</dbReference>
<reference evidence="5 6" key="1">
    <citation type="journal article" date="2010" name="J. Bacteriol.">
        <title>Genome sequence of Pantoea ananatis LMG20103, the causative agent of Eucalyptus blight and dieback.</title>
        <authorList>
            <person name="De Maayer P."/>
            <person name="Chan W.Y."/>
            <person name="Venter S.N."/>
            <person name="Toth I.K."/>
            <person name="Birch P.R."/>
            <person name="Joubert F."/>
            <person name="Coutinho T.A."/>
        </authorList>
    </citation>
    <scope>NUCLEOTIDE SEQUENCE [LARGE SCALE GENOMIC DNA]</scope>
    <source>
        <strain evidence="5 6">LMG 20103</strain>
    </source>
</reference>
<dbReference type="InterPro" id="IPR045247">
    <property type="entry name" value="Oye-like"/>
</dbReference>
<evidence type="ECO:0000313" key="6">
    <source>
        <dbReference type="Proteomes" id="UP000001702"/>
    </source>
</evidence>
<evidence type="ECO:0000313" key="5">
    <source>
        <dbReference type="EMBL" id="ADD76766.1"/>
    </source>
</evidence>
<evidence type="ECO:0000259" key="4">
    <source>
        <dbReference type="Pfam" id="PF00724"/>
    </source>
</evidence>
<dbReference type="GO" id="GO:0016628">
    <property type="term" value="F:oxidoreductase activity, acting on the CH-CH group of donors, NAD or NADP as acceptor"/>
    <property type="evidence" value="ECO:0007669"/>
    <property type="project" value="UniProtKB-ARBA"/>
</dbReference>
<dbReference type="HOGENOM" id="CLU_012153_0_1_6"/>
<dbReference type="GO" id="GO:0005829">
    <property type="term" value="C:cytosol"/>
    <property type="evidence" value="ECO:0007669"/>
    <property type="project" value="UniProtKB-ARBA"/>
</dbReference>
<evidence type="ECO:0000256" key="1">
    <source>
        <dbReference type="ARBA" id="ARBA00001917"/>
    </source>
</evidence>
<sequence length="377" mass="41711">MADLFTPFKLSDLQLANRVVMPPMTRSRAPDDIPTASMVTYYTQRASAGLIIAEGSPVSREGQGYLYNPGIFMPEQIEGWRRVTESVHQAGGKIILQLWHVGRISHTSIQHNHLAPVSSTHRLAEGVMAFGFNDSGEPDFVQSSVPRALDTSEIKRVISDFRQAAVNAVEAGFDGVELHAANGYLFDQFMNPFINDRQDEYGAQSFTNRMRFTLEVVDAVSDTIGPQRVGIRLSPFGVINGVSVPDDEEAIFLELGKELAQRSISFIHVMDQTGFFNTPEGVKPTSDLIKELFIQWRSVAADIALMMDGSMNLLRANHLIRTGVVDLVGFGQAYIANPDLVLRLQHGYPLNAADRATYYTGGDAGYVDYPFYVKKEA</sequence>
<dbReference type="KEGG" id="pam:PANA_1599"/>
<dbReference type="eggNOG" id="COG1902">
    <property type="taxonomic scope" value="Bacteria"/>
</dbReference>
<dbReference type="PANTHER" id="PTHR22893:SF91">
    <property type="entry name" value="NADPH DEHYDROGENASE 2-RELATED"/>
    <property type="match status" value="1"/>
</dbReference>
<dbReference type="Gene3D" id="3.20.20.70">
    <property type="entry name" value="Aldolase class I"/>
    <property type="match status" value="1"/>
</dbReference>
<dbReference type="CDD" id="cd02933">
    <property type="entry name" value="OYE_like_FMN"/>
    <property type="match status" value="1"/>
</dbReference>